<evidence type="ECO:0000313" key="2">
    <source>
        <dbReference type="Proteomes" id="UP000603453"/>
    </source>
</evidence>
<comment type="caution">
    <text evidence="1">The sequence shown here is derived from an EMBL/GenBank/DDBJ whole genome shotgun (WGS) entry which is preliminary data.</text>
</comment>
<protein>
    <submittedName>
        <fullName evidence="1">Uncharacterized protein</fullName>
    </submittedName>
</protein>
<sequence length="314" mass="36470">MDDFNDNDFYDYLKRLRQLSSQPSSDEDVVMREAIDKIQAAEDAVSNETPVSQVKDLFDGRASSEYPVDLYRGISDGPEVIIISSDSEQSDDDNNDDAQFLHDLISAQERINQTKIQTTEYYTPLTNEKADCQVEMAGTVNKFQLAQDGKDGLCLGLRNVLVYDYERVNFISWLSTGRIPQHDRPPTMTYDIIVEKMRAKRRFMEVRLVRSDCNGQSLATTKELTIMCYQNRFRCAVTNCEIAFPRFNAHRYPYWSLTVDHRVPLYYSKYDPEAWGIDNLQLMSTVMNTIKSNLPDPEIYRWFKTFYDTNCTDK</sequence>
<keyword evidence="2" id="KW-1185">Reference proteome</keyword>
<evidence type="ECO:0000313" key="1">
    <source>
        <dbReference type="EMBL" id="KAG2193222.1"/>
    </source>
</evidence>
<gene>
    <name evidence="1" type="ORF">INT47_010697</name>
</gene>
<reference evidence="1" key="1">
    <citation type="submission" date="2020-12" db="EMBL/GenBank/DDBJ databases">
        <title>Metabolic potential, ecology and presence of endohyphal bacteria is reflected in genomic diversity of Mucoromycotina.</title>
        <authorList>
            <person name="Muszewska A."/>
            <person name="Okrasinska A."/>
            <person name="Steczkiewicz K."/>
            <person name="Drgas O."/>
            <person name="Orlowska M."/>
            <person name="Perlinska-Lenart U."/>
            <person name="Aleksandrzak-Piekarczyk T."/>
            <person name="Szatraj K."/>
            <person name="Zielenkiewicz U."/>
            <person name="Pilsyk S."/>
            <person name="Malc E."/>
            <person name="Mieczkowski P."/>
            <person name="Kruszewska J.S."/>
            <person name="Biernat P."/>
            <person name="Pawlowska J."/>
        </authorList>
    </citation>
    <scope>NUCLEOTIDE SEQUENCE</scope>
    <source>
        <strain evidence="1">WA0000017839</strain>
    </source>
</reference>
<name>A0A8H7UT72_9FUNG</name>
<proteinExistence type="predicted"/>
<dbReference type="EMBL" id="JAEPRD010000243">
    <property type="protein sequence ID" value="KAG2193222.1"/>
    <property type="molecule type" value="Genomic_DNA"/>
</dbReference>
<dbReference type="AlphaFoldDB" id="A0A8H7UT72"/>
<dbReference type="OrthoDB" id="2286725at2759"/>
<organism evidence="1 2">
    <name type="scientific">Mucor saturninus</name>
    <dbReference type="NCBI Taxonomy" id="64648"/>
    <lineage>
        <taxon>Eukaryota</taxon>
        <taxon>Fungi</taxon>
        <taxon>Fungi incertae sedis</taxon>
        <taxon>Mucoromycota</taxon>
        <taxon>Mucoromycotina</taxon>
        <taxon>Mucoromycetes</taxon>
        <taxon>Mucorales</taxon>
        <taxon>Mucorineae</taxon>
        <taxon>Mucoraceae</taxon>
        <taxon>Mucor</taxon>
    </lineage>
</organism>
<dbReference type="Proteomes" id="UP000603453">
    <property type="component" value="Unassembled WGS sequence"/>
</dbReference>
<accession>A0A8H7UT72</accession>